<organism evidence="3 4">
    <name type="scientific">Kibdelosporangium persicum</name>
    <dbReference type="NCBI Taxonomy" id="2698649"/>
    <lineage>
        <taxon>Bacteria</taxon>
        <taxon>Bacillati</taxon>
        <taxon>Actinomycetota</taxon>
        <taxon>Actinomycetes</taxon>
        <taxon>Pseudonocardiales</taxon>
        <taxon>Pseudonocardiaceae</taxon>
        <taxon>Kibdelosporangium</taxon>
    </lineage>
</organism>
<keyword evidence="3" id="KW-0808">Transferase</keyword>
<accession>A0ABX2FI40</accession>
<protein>
    <submittedName>
        <fullName evidence="3">Methylcrotonyl-CoA carboxylase carboxyl transferase subunit</fullName>
    </submittedName>
</protein>
<dbReference type="Gene3D" id="3.90.226.10">
    <property type="entry name" value="2-enoyl-CoA Hydratase, Chain A, domain 1"/>
    <property type="match status" value="2"/>
</dbReference>
<name>A0ABX2FI40_9PSEU</name>
<evidence type="ECO:0000313" key="3">
    <source>
        <dbReference type="EMBL" id="NRN70520.1"/>
    </source>
</evidence>
<dbReference type="InterPro" id="IPR034733">
    <property type="entry name" value="AcCoA_carboxyl_beta"/>
</dbReference>
<dbReference type="InterPro" id="IPR011762">
    <property type="entry name" value="COA_CT_N"/>
</dbReference>
<gene>
    <name evidence="3" type="ORF">GC106_77910</name>
</gene>
<dbReference type="PANTHER" id="PTHR22855">
    <property type="entry name" value="ACETYL, PROPIONYL, PYRUVATE, AND GLUTACONYL CARBOXYLASE-RELATED"/>
    <property type="match status" value="1"/>
</dbReference>
<dbReference type="SUPFAM" id="SSF52096">
    <property type="entry name" value="ClpP/crotonase"/>
    <property type="match status" value="2"/>
</dbReference>
<sequence length="531" mass="56796">MTTLQSTLDTASDEYAANRESMLGKLAELDGEYAKAIAGGGPKYVERHRKRGKLLARERVELLIDPDSPFLELSPLAAWGSDYTVGASVVTGIGVVEGVECMIMASDPTVRGGSSNPWTVRKTFRAMDIALENRLPLINLGESGGADLPSQKEIFIPGGRLFRDLTRLSAAGIPTIALVFGNATAGGAYVPGMSDHVVMVKGQSKVFLGGPPLVKMATGEESDDESLGGAEMHARKSGLADYFAVDEQDAIRIGRRIVARLNWKKRGAAPGPYTPPLFDEDELLGVVPGDLKIPFDPREVIARVVDGSDFDEFKPMYGTSLATGWATVHGYPVGILANAQGVLFSEESQKAAQFIQLANQTDTPLIFLHNTTGYMVGKDFEQGGIIKHGSMMINAVSNSKVPHISILMGASYGAGHYGMCGRAYDPRFLFAWPSAKSAVMGPQQLAGVLSIVARAATLARGEEYSEENDAAMRAMVEAQIEAESLPMFLSGRLYDDGVIDPRDTRTVLGLCLSAIHTTPVAGADGFGVFRM</sequence>
<dbReference type="InterPro" id="IPR011763">
    <property type="entry name" value="COA_CT_C"/>
</dbReference>
<dbReference type="InterPro" id="IPR029045">
    <property type="entry name" value="ClpP/crotonase-like_dom_sf"/>
</dbReference>
<feature type="domain" description="CoA carboxyltransferase C-terminal" evidence="2">
    <location>
        <begin position="275"/>
        <end position="531"/>
    </location>
</feature>
<reference evidence="3 4" key="1">
    <citation type="submission" date="2020-01" db="EMBL/GenBank/DDBJ databases">
        <title>Kibdelosporangium persica a novel Actinomycetes from a hot desert in Iran.</title>
        <authorList>
            <person name="Safaei N."/>
            <person name="Zaburannyi N."/>
            <person name="Mueller R."/>
            <person name="Wink J."/>
        </authorList>
    </citation>
    <scope>NUCLEOTIDE SEQUENCE [LARGE SCALE GENOMIC DNA]</scope>
    <source>
        <strain evidence="3 4">4NS15</strain>
    </source>
</reference>
<dbReference type="PANTHER" id="PTHR22855:SF46">
    <property type="entry name" value="METHYLCROTONOYL-COA CARBOXYLASE"/>
    <property type="match status" value="1"/>
</dbReference>
<evidence type="ECO:0000259" key="2">
    <source>
        <dbReference type="PROSITE" id="PS50989"/>
    </source>
</evidence>
<dbReference type="PROSITE" id="PS50980">
    <property type="entry name" value="COA_CT_NTER"/>
    <property type="match status" value="1"/>
</dbReference>
<proteinExistence type="predicted"/>
<dbReference type="InterPro" id="IPR045190">
    <property type="entry name" value="MCCB/AccD1-like"/>
</dbReference>
<evidence type="ECO:0000259" key="1">
    <source>
        <dbReference type="PROSITE" id="PS50980"/>
    </source>
</evidence>
<dbReference type="Proteomes" id="UP000763557">
    <property type="component" value="Unassembled WGS sequence"/>
</dbReference>
<dbReference type="PROSITE" id="PS50989">
    <property type="entry name" value="COA_CT_CTER"/>
    <property type="match status" value="1"/>
</dbReference>
<keyword evidence="4" id="KW-1185">Reference proteome</keyword>
<comment type="caution">
    <text evidence="3">The sequence shown here is derived from an EMBL/GenBank/DDBJ whole genome shotgun (WGS) entry which is preliminary data.</text>
</comment>
<dbReference type="EMBL" id="JAAATY010000040">
    <property type="protein sequence ID" value="NRN70520.1"/>
    <property type="molecule type" value="Genomic_DNA"/>
</dbReference>
<dbReference type="GO" id="GO:0016740">
    <property type="term" value="F:transferase activity"/>
    <property type="evidence" value="ECO:0007669"/>
    <property type="project" value="UniProtKB-KW"/>
</dbReference>
<dbReference type="Pfam" id="PF01039">
    <property type="entry name" value="Carboxyl_trans"/>
    <property type="match status" value="1"/>
</dbReference>
<dbReference type="RefSeq" id="WP_173141651.1">
    <property type="nucleotide sequence ID" value="NZ_CBCSGW010000046.1"/>
</dbReference>
<feature type="domain" description="CoA carboxyltransferase N-terminal" evidence="1">
    <location>
        <begin position="22"/>
        <end position="273"/>
    </location>
</feature>
<evidence type="ECO:0000313" key="4">
    <source>
        <dbReference type="Proteomes" id="UP000763557"/>
    </source>
</evidence>